<gene>
    <name evidence="3" type="ORF">GCM10023217_24870</name>
</gene>
<dbReference type="InterPro" id="IPR041698">
    <property type="entry name" value="Methyltransf_25"/>
</dbReference>
<keyword evidence="1" id="KW-0808">Transferase</keyword>
<feature type="domain" description="Methyltransferase" evidence="2">
    <location>
        <begin position="58"/>
        <end position="151"/>
    </location>
</feature>
<dbReference type="Proteomes" id="UP001500822">
    <property type="component" value="Unassembled WGS sequence"/>
</dbReference>
<evidence type="ECO:0000259" key="2">
    <source>
        <dbReference type="Pfam" id="PF13649"/>
    </source>
</evidence>
<evidence type="ECO:0000256" key="1">
    <source>
        <dbReference type="ARBA" id="ARBA00022679"/>
    </source>
</evidence>
<comment type="caution">
    <text evidence="3">The sequence shown here is derived from an EMBL/GenBank/DDBJ whole genome shotgun (WGS) entry which is preliminary data.</text>
</comment>
<dbReference type="GO" id="GO:0032259">
    <property type="term" value="P:methylation"/>
    <property type="evidence" value="ECO:0007669"/>
    <property type="project" value="UniProtKB-KW"/>
</dbReference>
<protein>
    <submittedName>
        <fullName evidence="3">Class I SAM-dependent methyltransferase</fullName>
    </submittedName>
</protein>
<dbReference type="CDD" id="cd02440">
    <property type="entry name" value="AdoMet_MTases"/>
    <property type="match status" value="1"/>
</dbReference>
<organism evidence="3 4">
    <name type="scientific">Gordonia alkaliphila</name>
    <dbReference type="NCBI Taxonomy" id="1053547"/>
    <lineage>
        <taxon>Bacteria</taxon>
        <taxon>Bacillati</taxon>
        <taxon>Actinomycetota</taxon>
        <taxon>Actinomycetes</taxon>
        <taxon>Mycobacteriales</taxon>
        <taxon>Gordoniaceae</taxon>
        <taxon>Gordonia</taxon>
    </lineage>
</organism>
<evidence type="ECO:0000313" key="3">
    <source>
        <dbReference type="EMBL" id="GAA4752838.1"/>
    </source>
</evidence>
<dbReference type="GO" id="GO:0008168">
    <property type="term" value="F:methyltransferase activity"/>
    <property type="evidence" value="ECO:0007669"/>
    <property type="project" value="UniProtKB-KW"/>
</dbReference>
<evidence type="ECO:0000313" key="4">
    <source>
        <dbReference type="Proteomes" id="UP001500822"/>
    </source>
</evidence>
<reference evidence="4" key="1">
    <citation type="journal article" date="2019" name="Int. J. Syst. Evol. Microbiol.">
        <title>The Global Catalogue of Microorganisms (GCM) 10K type strain sequencing project: providing services to taxonomists for standard genome sequencing and annotation.</title>
        <authorList>
            <consortium name="The Broad Institute Genomics Platform"/>
            <consortium name="The Broad Institute Genome Sequencing Center for Infectious Disease"/>
            <person name="Wu L."/>
            <person name="Ma J."/>
        </authorList>
    </citation>
    <scope>NUCLEOTIDE SEQUENCE [LARGE SCALE GENOMIC DNA]</scope>
    <source>
        <strain evidence="4">JCM 18077</strain>
    </source>
</reference>
<keyword evidence="4" id="KW-1185">Reference proteome</keyword>
<dbReference type="Pfam" id="PF13649">
    <property type="entry name" value="Methyltransf_25"/>
    <property type="match status" value="1"/>
</dbReference>
<dbReference type="PANTHER" id="PTHR43861">
    <property type="entry name" value="TRANS-ACONITATE 2-METHYLTRANSFERASE-RELATED"/>
    <property type="match status" value="1"/>
</dbReference>
<dbReference type="EMBL" id="BAABIE010000011">
    <property type="protein sequence ID" value="GAA4752838.1"/>
    <property type="molecule type" value="Genomic_DNA"/>
</dbReference>
<keyword evidence="3" id="KW-0489">Methyltransferase</keyword>
<dbReference type="InterPro" id="IPR029063">
    <property type="entry name" value="SAM-dependent_MTases_sf"/>
</dbReference>
<proteinExistence type="predicted"/>
<accession>A0ABP8ZCR8</accession>
<name>A0ABP8ZCR8_9ACTN</name>
<dbReference type="SUPFAM" id="SSF53335">
    <property type="entry name" value="S-adenosyl-L-methionine-dependent methyltransferases"/>
    <property type="match status" value="1"/>
</dbReference>
<sequence>MPTTLGVMATTPPRWITDTDPGHSEWYIERFRAMAADGDDLDGEARFLDAMVPRGARILDAGCGPGRVGSALHAAGHRVVGVDVDPTLIAAAETDHPGPKWLVGDLAELDLPARGIDEKFDAIVCAGNVLVFVAPDTEAQVLRRLAAHLNDDAPLVVGFHTNRHLTLADFDDAVAEAGLRVDLRLASWDIRPWTPESDWAVSILRRA</sequence>
<dbReference type="Gene3D" id="3.40.50.150">
    <property type="entry name" value="Vaccinia Virus protein VP39"/>
    <property type="match status" value="1"/>
</dbReference>